<dbReference type="AlphaFoldDB" id="A0A9X2VL51"/>
<name>A0A9X2VL51_9PSEU</name>
<comment type="caution">
    <text evidence="1">The sequence shown here is derived from an EMBL/GenBank/DDBJ whole genome shotgun (WGS) entry which is preliminary data.</text>
</comment>
<evidence type="ECO:0000313" key="1">
    <source>
        <dbReference type="EMBL" id="MCS7478615.1"/>
    </source>
</evidence>
<reference evidence="1" key="1">
    <citation type="submission" date="2022-08" db="EMBL/GenBank/DDBJ databases">
        <authorList>
            <person name="Tistechok S."/>
            <person name="Samborskyy M."/>
            <person name="Roman I."/>
        </authorList>
    </citation>
    <scope>NUCLEOTIDE SEQUENCE</scope>
    <source>
        <strain evidence="1">DSM 103496</strain>
    </source>
</reference>
<accession>A0A9X2VL51</accession>
<evidence type="ECO:0000313" key="2">
    <source>
        <dbReference type="Proteomes" id="UP001141259"/>
    </source>
</evidence>
<proteinExistence type="predicted"/>
<sequence>MTFTLPGLGELTPVDHAPDGVTCWTTTSGGAAVAVLVEEPSTVADLDPAFITDVLADRDRLLATARAAVADALGASVAETADDPEFTFHTGRDWVVRFAECAEPRLSELGVMVVFEGHEVTDVDDLADAD</sequence>
<keyword evidence="2" id="KW-1185">Reference proteome</keyword>
<dbReference type="RefSeq" id="WP_259624121.1">
    <property type="nucleotide sequence ID" value="NZ_JANYMP010000007.1"/>
</dbReference>
<gene>
    <name evidence="1" type="ORF">NZH93_17275</name>
</gene>
<organism evidence="1 2">
    <name type="scientific">Umezawaea endophytica</name>
    <dbReference type="NCBI Taxonomy" id="1654476"/>
    <lineage>
        <taxon>Bacteria</taxon>
        <taxon>Bacillati</taxon>
        <taxon>Actinomycetota</taxon>
        <taxon>Actinomycetes</taxon>
        <taxon>Pseudonocardiales</taxon>
        <taxon>Pseudonocardiaceae</taxon>
        <taxon>Umezawaea</taxon>
    </lineage>
</organism>
<protein>
    <submittedName>
        <fullName evidence="1">Uncharacterized protein</fullName>
    </submittedName>
</protein>
<dbReference type="EMBL" id="JANYMP010000007">
    <property type="protein sequence ID" value="MCS7478615.1"/>
    <property type="molecule type" value="Genomic_DNA"/>
</dbReference>
<dbReference type="Proteomes" id="UP001141259">
    <property type="component" value="Unassembled WGS sequence"/>
</dbReference>